<dbReference type="InterPro" id="IPR021139">
    <property type="entry name" value="NYN"/>
</dbReference>
<dbReference type="Proteomes" id="UP000017548">
    <property type="component" value="Unassembled WGS sequence"/>
</dbReference>
<dbReference type="InterPro" id="IPR047140">
    <property type="entry name" value="LabA"/>
</dbReference>
<feature type="domain" description="NYN" evidence="1">
    <location>
        <begin position="12"/>
        <end position="159"/>
    </location>
</feature>
<dbReference type="CDD" id="cd10911">
    <property type="entry name" value="PIN_LabA"/>
    <property type="match status" value="1"/>
</dbReference>
<name>A0ABN0PKY2_9GAMM</name>
<organism evidence="2 3">
    <name type="scientific">Shewanella decolorationis S12</name>
    <dbReference type="NCBI Taxonomy" id="1353536"/>
    <lineage>
        <taxon>Bacteria</taxon>
        <taxon>Pseudomonadati</taxon>
        <taxon>Pseudomonadota</taxon>
        <taxon>Gammaproteobacteria</taxon>
        <taxon>Alteromonadales</taxon>
        <taxon>Shewanellaceae</taxon>
        <taxon>Shewanella</taxon>
    </lineage>
</organism>
<protein>
    <submittedName>
        <fullName evidence="2">Nuclease</fullName>
    </submittedName>
</protein>
<dbReference type="Pfam" id="PF01936">
    <property type="entry name" value="NYN"/>
    <property type="match status" value="1"/>
</dbReference>
<dbReference type="EMBL" id="AXZL01000069">
    <property type="protein sequence ID" value="ESE40728.1"/>
    <property type="molecule type" value="Genomic_DNA"/>
</dbReference>
<keyword evidence="3" id="KW-1185">Reference proteome</keyword>
<reference evidence="2 3" key="1">
    <citation type="journal article" date="2013" name="Genome Announc.">
        <title>Draft Genome Sequence of Shewanella decolorationis S12, a Dye-Degrading Bacterium Isolated from a Wastewater Treatment Plant.</title>
        <authorList>
            <person name="Xu M."/>
            <person name="Fang Y."/>
            <person name="Liu J."/>
            <person name="Chen X."/>
            <person name="Sun G."/>
            <person name="Guo J."/>
            <person name="Hua Z."/>
            <person name="Tu Q."/>
            <person name="Wu L."/>
            <person name="Zhou J."/>
            <person name="Liu X."/>
        </authorList>
    </citation>
    <scope>NUCLEOTIDE SEQUENCE [LARGE SCALE GENOMIC DNA]</scope>
    <source>
        <strain evidence="2 3">S12</strain>
    </source>
</reference>
<dbReference type="PANTHER" id="PTHR35458:SF8">
    <property type="entry name" value="SLR0650 PROTEIN"/>
    <property type="match status" value="1"/>
</dbReference>
<evidence type="ECO:0000313" key="3">
    <source>
        <dbReference type="Proteomes" id="UP000017548"/>
    </source>
</evidence>
<accession>A0ABN0PKY2</accession>
<comment type="caution">
    <text evidence="2">The sequence shown here is derived from an EMBL/GenBank/DDBJ whole genome shotgun (WGS) entry which is preliminary data.</text>
</comment>
<dbReference type="PANTHER" id="PTHR35458">
    <property type="entry name" value="SLR0755 PROTEIN"/>
    <property type="match status" value="1"/>
</dbReference>
<evidence type="ECO:0000313" key="2">
    <source>
        <dbReference type="EMBL" id="ESE40728.1"/>
    </source>
</evidence>
<sequence>MTFTHPTIILNKIALFVDVQNIYYTCREAYQRQFNYRKLWQQLSAQGEIVGATAYAINRGDEGQLKFQDALRHIGFELKLKPFIQRTDGSAKGDWDVGITIDVLETAPKVDTVILLSGDGDFALLLDKIRQKYDIRAEVYGVPQLTAKSLIDAATRFNPINDTLLL</sequence>
<evidence type="ECO:0000259" key="1">
    <source>
        <dbReference type="Pfam" id="PF01936"/>
    </source>
</evidence>
<proteinExistence type="predicted"/>
<gene>
    <name evidence="2" type="ORF">SHD_2613</name>
</gene>
<dbReference type="Gene3D" id="3.40.50.1010">
    <property type="entry name" value="5'-nuclease"/>
    <property type="match status" value="1"/>
</dbReference>